<keyword evidence="10" id="KW-1185">Reference proteome</keyword>
<protein>
    <submittedName>
        <fullName evidence="9">Zn(2)-C6 zinc finger-containing prtT</fullName>
    </submittedName>
</protein>
<sequence length="597" mass="67163">MSQSPSAKRKHAADETDPPPKRKIRSCDRCRRLKTRYALPENSDQYSPSKDRVPQHVTQTSGDIDQRLHDLENSLAQVKATLDQVLGLHRASNEAIPTAKVGKEQDSVNYARRSPQVQGPLVADRNSRTAPASLIRDMKHYILGEGRGSHETDASEDIVAKGIISEEVAHSLFIGFSKLSRRWLFMRSDPSLLQQAPSLLRASCILAGLQIDSNLHGSQLHHDLYQHVSGLLSKTMLGSPLSLEAIQSMLIFSMWNLVPNSDTEHLDPWLLSGVAAMQGMLAINFEQLLKPRTDGLVDRSRSFTLIVYKLQCFCVLSFWAEWLTGTRRFSVGTGRPPVLSRQYLKQCKNILSLPSYNSRDQLVASGVELYDLVCNLVNLDTVQTDSLVWAELDDWKKRCGQFFELDSTKPLRFAYSCSYLILTRRTLKYLAEQPSKHQKDSIDTELDPSLYIHLAIEHAHRILHLFLAMSDLTDFVRPAYENLLCSFAMVTLSEFAIYLDDIDQTLSLMERTSQHVQLGGKAEPVSKWALSIMRKHVSDDSSALHFEIGQSSTFTPKQGLDVLTATNTLLPLEFDSGDWGAPAFQEFPSLEEMFLGN</sequence>
<reference evidence="9" key="1">
    <citation type="submission" date="2019-07" db="EMBL/GenBank/DDBJ databases">
        <title>Hyphodiscus hymeniophilus genome sequencing and assembly.</title>
        <authorList>
            <person name="Kramer G."/>
            <person name="Nodwell J."/>
        </authorList>
    </citation>
    <scope>NUCLEOTIDE SEQUENCE</scope>
    <source>
        <strain evidence="9">ATCC 34498</strain>
    </source>
</reference>
<dbReference type="GO" id="GO:0000976">
    <property type="term" value="F:transcription cis-regulatory region binding"/>
    <property type="evidence" value="ECO:0007669"/>
    <property type="project" value="TreeGrafter"/>
</dbReference>
<evidence type="ECO:0000313" key="9">
    <source>
        <dbReference type="EMBL" id="KAG0648784.1"/>
    </source>
</evidence>
<keyword evidence="6" id="KW-0804">Transcription</keyword>
<evidence type="ECO:0000256" key="1">
    <source>
        <dbReference type="ARBA" id="ARBA00004123"/>
    </source>
</evidence>
<dbReference type="OrthoDB" id="2595934at2759"/>
<keyword evidence="3" id="KW-0862">Zinc</keyword>
<dbReference type="PANTHER" id="PTHR31845">
    <property type="entry name" value="FINGER DOMAIN PROTEIN, PUTATIVE-RELATED"/>
    <property type="match status" value="1"/>
</dbReference>
<evidence type="ECO:0000256" key="5">
    <source>
        <dbReference type="ARBA" id="ARBA00023125"/>
    </source>
</evidence>
<organism evidence="9 10">
    <name type="scientific">Hyphodiscus hymeniophilus</name>
    <dbReference type="NCBI Taxonomy" id="353542"/>
    <lineage>
        <taxon>Eukaryota</taxon>
        <taxon>Fungi</taxon>
        <taxon>Dikarya</taxon>
        <taxon>Ascomycota</taxon>
        <taxon>Pezizomycotina</taxon>
        <taxon>Leotiomycetes</taxon>
        <taxon>Helotiales</taxon>
        <taxon>Hyphodiscaceae</taxon>
        <taxon>Hyphodiscus</taxon>
    </lineage>
</organism>
<keyword evidence="5" id="KW-0238">DNA-binding</keyword>
<evidence type="ECO:0000256" key="6">
    <source>
        <dbReference type="ARBA" id="ARBA00023163"/>
    </source>
</evidence>
<proteinExistence type="predicted"/>
<evidence type="ECO:0000256" key="8">
    <source>
        <dbReference type="SAM" id="MobiDB-lite"/>
    </source>
</evidence>
<keyword evidence="2" id="KW-0479">Metal-binding</keyword>
<dbReference type="GO" id="GO:0005634">
    <property type="term" value="C:nucleus"/>
    <property type="evidence" value="ECO:0007669"/>
    <property type="project" value="UniProtKB-SubCell"/>
</dbReference>
<evidence type="ECO:0000256" key="3">
    <source>
        <dbReference type="ARBA" id="ARBA00022833"/>
    </source>
</evidence>
<keyword evidence="7" id="KW-0539">Nucleus</keyword>
<dbReference type="InterPro" id="IPR051089">
    <property type="entry name" value="prtT"/>
</dbReference>
<evidence type="ECO:0000313" key="10">
    <source>
        <dbReference type="Proteomes" id="UP000785200"/>
    </source>
</evidence>
<feature type="compositionally biased region" description="Basic and acidic residues" evidence="8">
    <location>
        <begin position="12"/>
        <end position="30"/>
    </location>
</feature>
<evidence type="ECO:0000256" key="7">
    <source>
        <dbReference type="ARBA" id="ARBA00023242"/>
    </source>
</evidence>
<keyword evidence="4" id="KW-0805">Transcription regulation</keyword>
<dbReference type="EMBL" id="VNKQ01000009">
    <property type="protein sequence ID" value="KAG0648784.1"/>
    <property type="molecule type" value="Genomic_DNA"/>
</dbReference>
<dbReference type="Proteomes" id="UP000785200">
    <property type="component" value="Unassembled WGS sequence"/>
</dbReference>
<dbReference type="GO" id="GO:0046872">
    <property type="term" value="F:metal ion binding"/>
    <property type="evidence" value="ECO:0007669"/>
    <property type="project" value="UniProtKB-KW"/>
</dbReference>
<accession>A0A9P6VJF9</accession>
<dbReference type="PANTHER" id="PTHR31845:SF34">
    <property type="entry name" value="TRANSCRIPTIONAL ACTIVATOR OF PROTEASES PRTT"/>
    <property type="match status" value="1"/>
</dbReference>
<comment type="caution">
    <text evidence="9">The sequence shown here is derived from an EMBL/GenBank/DDBJ whole genome shotgun (WGS) entry which is preliminary data.</text>
</comment>
<evidence type="ECO:0000256" key="2">
    <source>
        <dbReference type="ARBA" id="ARBA00022723"/>
    </source>
</evidence>
<dbReference type="GO" id="GO:0000981">
    <property type="term" value="F:DNA-binding transcription factor activity, RNA polymerase II-specific"/>
    <property type="evidence" value="ECO:0007669"/>
    <property type="project" value="TreeGrafter"/>
</dbReference>
<dbReference type="AlphaFoldDB" id="A0A9P6VJF9"/>
<evidence type="ECO:0000256" key="4">
    <source>
        <dbReference type="ARBA" id="ARBA00023015"/>
    </source>
</evidence>
<comment type="subcellular location">
    <subcellularLocation>
        <location evidence="1">Nucleus</location>
    </subcellularLocation>
</comment>
<feature type="region of interest" description="Disordered" evidence="8">
    <location>
        <begin position="1"/>
        <end position="61"/>
    </location>
</feature>
<name>A0A9P6VJF9_9HELO</name>
<gene>
    <name evidence="9" type="ORF">D0Z07_5035</name>
</gene>